<dbReference type="Gene3D" id="1.10.287.100">
    <property type="match status" value="1"/>
</dbReference>
<dbReference type="Ensembl" id="ENSSLDT00000004793.1">
    <property type="protein sequence ID" value="ENSSLDP00000004641.1"/>
    <property type="gene ID" value="ENSSLDG00000003648.1"/>
</dbReference>
<dbReference type="FunFam" id="1.10.287.100:FF:000001">
    <property type="entry name" value="Transcription initiation factor IIA subunit"/>
    <property type="match status" value="1"/>
</dbReference>
<evidence type="ECO:0000256" key="2">
    <source>
        <dbReference type="ARBA" id="ARBA00010059"/>
    </source>
</evidence>
<name>A0A3B4WJJ9_SERLL</name>
<accession>A0A3B4WJJ9</accession>
<evidence type="ECO:0000313" key="5">
    <source>
        <dbReference type="Ensembl" id="ENSSLDP00000004641.1"/>
    </source>
</evidence>
<comment type="subcellular location">
    <subcellularLocation>
        <location evidence="1">Nucleus</location>
    </subcellularLocation>
</comment>
<organism evidence="5 6">
    <name type="scientific">Seriola lalandi dorsalis</name>
    <dbReference type="NCBI Taxonomy" id="1841481"/>
    <lineage>
        <taxon>Eukaryota</taxon>
        <taxon>Metazoa</taxon>
        <taxon>Chordata</taxon>
        <taxon>Craniata</taxon>
        <taxon>Vertebrata</taxon>
        <taxon>Euteleostomi</taxon>
        <taxon>Actinopterygii</taxon>
        <taxon>Neopterygii</taxon>
        <taxon>Teleostei</taxon>
        <taxon>Neoteleostei</taxon>
        <taxon>Acanthomorphata</taxon>
        <taxon>Carangaria</taxon>
        <taxon>Carangiformes</taxon>
        <taxon>Carangidae</taxon>
        <taxon>Seriola</taxon>
    </lineage>
</organism>
<dbReference type="PANTHER" id="PTHR12694:SF7">
    <property type="entry name" value="TRANSCRIPTION INITIATION FACTOR IIA SUBUNIT 1"/>
    <property type="match status" value="1"/>
</dbReference>
<keyword evidence="3" id="KW-0804">Transcription</keyword>
<keyword evidence="4" id="KW-0539">Nucleus</keyword>
<comment type="similarity">
    <text evidence="2">Belongs to the TFIIA subunit 1 family.</text>
</comment>
<reference evidence="5" key="1">
    <citation type="submission" date="2025-08" db="UniProtKB">
        <authorList>
            <consortium name="Ensembl"/>
        </authorList>
    </citation>
    <scope>IDENTIFICATION</scope>
</reference>
<proteinExistence type="inferred from homology"/>
<dbReference type="SUPFAM" id="SSF47396">
    <property type="entry name" value="Transcription factor IIA (TFIIA), alpha-helical domain"/>
    <property type="match status" value="1"/>
</dbReference>
<dbReference type="GeneTree" id="ENSGT00940000156726"/>
<dbReference type="Pfam" id="PF03153">
    <property type="entry name" value="TFIIA"/>
    <property type="match status" value="1"/>
</dbReference>
<dbReference type="GO" id="GO:0006367">
    <property type="term" value="P:transcription initiation at RNA polymerase II promoter"/>
    <property type="evidence" value="ECO:0007669"/>
    <property type="project" value="InterPro"/>
</dbReference>
<protein>
    <submittedName>
        <fullName evidence="5">General transcription factor IIA, 1</fullName>
    </submittedName>
</protein>
<dbReference type="GO" id="GO:0005672">
    <property type="term" value="C:transcription factor TFIIA complex"/>
    <property type="evidence" value="ECO:0007669"/>
    <property type="project" value="InterPro"/>
</dbReference>
<evidence type="ECO:0000256" key="3">
    <source>
        <dbReference type="ARBA" id="ARBA00023163"/>
    </source>
</evidence>
<dbReference type="Proteomes" id="UP000261360">
    <property type="component" value="Unplaced"/>
</dbReference>
<evidence type="ECO:0000256" key="1">
    <source>
        <dbReference type="ARBA" id="ARBA00004123"/>
    </source>
</evidence>
<keyword evidence="6" id="KW-1185">Reference proteome</keyword>
<evidence type="ECO:0000313" key="6">
    <source>
        <dbReference type="Proteomes" id="UP000261360"/>
    </source>
</evidence>
<reference evidence="5" key="2">
    <citation type="submission" date="2025-09" db="UniProtKB">
        <authorList>
            <consortium name="Ensembl"/>
        </authorList>
    </citation>
    <scope>IDENTIFICATION</scope>
</reference>
<dbReference type="InterPro" id="IPR004855">
    <property type="entry name" value="TFIIA_asu/bsu"/>
</dbReference>
<sequence>MASSANSNPVPKLYKSVIEDVINEVRELFLDEGVDEQVLLELKTTIAYKQSYDLVSDGQGTRLQDSH</sequence>
<evidence type="ECO:0000256" key="4">
    <source>
        <dbReference type="ARBA" id="ARBA00023242"/>
    </source>
</evidence>
<dbReference type="PANTHER" id="PTHR12694">
    <property type="entry name" value="TRANSCRIPTION INITIATION FACTOR IIA SUBUNIT 1"/>
    <property type="match status" value="1"/>
</dbReference>
<dbReference type="AlphaFoldDB" id="A0A3B4WJJ9"/>